<dbReference type="PANTHER" id="PTHR30177:SF33">
    <property type="entry name" value="POSSIBLE OSMOPROTECTANT (GLYCINE BETAINE_CARNITINE_CHOLINE_L-PROLINE) TRANSPORT INTEGRAL MEMBRANE PROTEIN ABC TRANSPORTER PROZ"/>
    <property type="match status" value="1"/>
</dbReference>
<name>A0A5R9BBP8_9MICC</name>
<dbReference type="PROSITE" id="PS50928">
    <property type="entry name" value="ABC_TM1"/>
    <property type="match status" value="1"/>
</dbReference>
<dbReference type="InterPro" id="IPR051204">
    <property type="entry name" value="ABC_transp_perm/SBD"/>
</dbReference>
<evidence type="ECO:0000256" key="5">
    <source>
        <dbReference type="ARBA" id="ARBA00023136"/>
    </source>
</evidence>
<dbReference type="Proteomes" id="UP000310458">
    <property type="component" value="Unassembled WGS sequence"/>
</dbReference>
<evidence type="ECO:0000256" key="2">
    <source>
        <dbReference type="ARBA" id="ARBA00022448"/>
    </source>
</evidence>
<feature type="transmembrane region" description="Helical" evidence="6">
    <location>
        <begin position="127"/>
        <end position="147"/>
    </location>
</feature>
<dbReference type="OrthoDB" id="5244012at2"/>
<dbReference type="EMBL" id="VAVZ01000014">
    <property type="protein sequence ID" value="TLP98074.1"/>
    <property type="molecule type" value="Genomic_DNA"/>
</dbReference>
<organism evidence="8 9">
    <name type="scientific">Nesterenkonia salmonea</name>
    <dbReference type="NCBI Taxonomy" id="1804987"/>
    <lineage>
        <taxon>Bacteria</taxon>
        <taxon>Bacillati</taxon>
        <taxon>Actinomycetota</taxon>
        <taxon>Actinomycetes</taxon>
        <taxon>Micrococcales</taxon>
        <taxon>Micrococcaceae</taxon>
        <taxon>Nesterenkonia</taxon>
    </lineage>
</organism>
<dbReference type="GO" id="GO:0031460">
    <property type="term" value="P:glycine betaine transport"/>
    <property type="evidence" value="ECO:0007669"/>
    <property type="project" value="TreeGrafter"/>
</dbReference>
<dbReference type="PANTHER" id="PTHR30177">
    <property type="entry name" value="GLYCINE BETAINE/L-PROLINE TRANSPORT SYSTEM PERMEASE PROTEIN PROW"/>
    <property type="match status" value="1"/>
</dbReference>
<feature type="transmembrane region" description="Helical" evidence="6">
    <location>
        <begin position="34"/>
        <end position="61"/>
    </location>
</feature>
<evidence type="ECO:0000313" key="8">
    <source>
        <dbReference type="EMBL" id="TLP98074.1"/>
    </source>
</evidence>
<dbReference type="AlphaFoldDB" id="A0A5R9BBP8"/>
<feature type="domain" description="ABC transmembrane type-1" evidence="7">
    <location>
        <begin position="1"/>
        <end position="180"/>
    </location>
</feature>
<keyword evidence="4 6" id="KW-1133">Transmembrane helix</keyword>
<keyword evidence="2 6" id="KW-0813">Transport</keyword>
<dbReference type="GO" id="GO:0005886">
    <property type="term" value="C:plasma membrane"/>
    <property type="evidence" value="ECO:0007669"/>
    <property type="project" value="UniProtKB-SubCell"/>
</dbReference>
<comment type="caution">
    <text evidence="8">The sequence shown here is derived from an EMBL/GenBank/DDBJ whole genome shotgun (WGS) entry which is preliminary data.</text>
</comment>
<comment type="similarity">
    <text evidence="6">Belongs to the binding-protein-dependent transport system permease family.</text>
</comment>
<keyword evidence="5 6" id="KW-0472">Membrane</keyword>
<evidence type="ECO:0000256" key="1">
    <source>
        <dbReference type="ARBA" id="ARBA00004141"/>
    </source>
</evidence>
<gene>
    <name evidence="8" type="ORF">FEF26_06530</name>
</gene>
<evidence type="ECO:0000256" key="4">
    <source>
        <dbReference type="ARBA" id="ARBA00022989"/>
    </source>
</evidence>
<protein>
    <submittedName>
        <fullName evidence="8">ABC transporter permease</fullName>
    </submittedName>
</protein>
<reference evidence="8 9" key="1">
    <citation type="submission" date="2019-05" db="EMBL/GenBank/DDBJ databases">
        <title>Nesterenkonia sp. GY074 isolated from the Southern Atlantic Ocean.</title>
        <authorList>
            <person name="Zhang G."/>
        </authorList>
    </citation>
    <scope>NUCLEOTIDE SEQUENCE [LARGE SCALE GENOMIC DNA]</scope>
    <source>
        <strain evidence="8 9">GY074</strain>
    </source>
</reference>
<evidence type="ECO:0000259" key="7">
    <source>
        <dbReference type="PROSITE" id="PS50928"/>
    </source>
</evidence>
<feature type="transmembrane region" description="Helical" evidence="6">
    <location>
        <begin position="6"/>
        <end position="27"/>
    </location>
</feature>
<dbReference type="SUPFAM" id="SSF161098">
    <property type="entry name" value="MetI-like"/>
    <property type="match status" value="1"/>
</dbReference>
<comment type="subcellular location">
    <subcellularLocation>
        <location evidence="6">Cell membrane</location>
        <topology evidence="6">Multi-pass membrane protein</topology>
    </subcellularLocation>
    <subcellularLocation>
        <location evidence="1">Membrane</location>
        <topology evidence="1">Multi-pass membrane protein</topology>
    </subcellularLocation>
</comment>
<dbReference type="Gene3D" id="1.10.3720.10">
    <property type="entry name" value="MetI-like"/>
    <property type="match status" value="1"/>
</dbReference>
<feature type="transmembrane region" description="Helical" evidence="6">
    <location>
        <begin position="67"/>
        <end position="86"/>
    </location>
</feature>
<dbReference type="CDD" id="cd06261">
    <property type="entry name" value="TM_PBP2"/>
    <property type="match status" value="1"/>
</dbReference>
<dbReference type="InterPro" id="IPR035906">
    <property type="entry name" value="MetI-like_sf"/>
</dbReference>
<keyword evidence="9" id="KW-1185">Reference proteome</keyword>
<dbReference type="GO" id="GO:0055085">
    <property type="term" value="P:transmembrane transport"/>
    <property type="evidence" value="ECO:0007669"/>
    <property type="project" value="InterPro"/>
</dbReference>
<dbReference type="Pfam" id="PF00528">
    <property type="entry name" value="BPD_transp_1"/>
    <property type="match status" value="1"/>
</dbReference>
<evidence type="ECO:0000256" key="3">
    <source>
        <dbReference type="ARBA" id="ARBA00022692"/>
    </source>
</evidence>
<dbReference type="InterPro" id="IPR000515">
    <property type="entry name" value="MetI-like"/>
</dbReference>
<evidence type="ECO:0000256" key="6">
    <source>
        <dbReference type="RuleBase" id="RU363032"/>
    </source>
</evidence>
<proteinExistence type="inferred from homology"/>
<accession>A0A5R9BBP8</accession>
<sequence length="194" mass="19932">MLEHLWYTALALIISSAIALPVGLAVGHTGRGRALAVISSGLVRALPTLGLITLAALFVGIGLTAPMIAFVVLAVPSILAGAYAGVESVSPATTDAAKAQGMSGWQVLIKVEIPLGLPLIIGGLRNATLQVVATATLAAYVGAGGLGRQLFLGLRTQDYPLMLAASLAVILLAIILDACFEFSQRLLRRLLGLV</sequence>
<evidence type="ECO:0000313" key="9">
    <source>
        <dbReference type="Proteomes" id="UP000310458"/>
    </source>
</evidence>
<feature type="transmembrane region" description="Helical" evidence="6">
    <location>
        <begin position="159"/>
        <end position="180"/>
    </location>
</feature>
<keyword evidence="3 6" id="KW-0812">Transmembrane</keyword>